<evidence type="ECO:0000313" key="2">
    <source>
        <dbReference type="EMBL" id="KAJ8340167.1"/>
    </source>
</evidence>
<sequence length="94" mass="10093">MCGGGEQGKGHPLSTLHSHLITAESNQGEAESRDVRRDQAQAPSTLIAQGGTTRANVYQEVEPKRLIRNRLRPSGGFGAVTYKPQHSCIPVKTG</sequence>
<proteinExistence type="predicted"/>
<accession>A0A9Q1EJW7</accession>
<comment type="caution">
    <text evidence="2">The sequence shown here is derived from an EMBL/GenBank/DDBJ whole genome shotgun (WGS) entry which is preliminary data.</text>
</comment>
<feature type="compositionally biased region" description="Polar residues" evidence="1">
    <location>
        <begin position="41"/>
        <end position="56"/>
    </location>
</feature>
<dbReference type="Proteomes" id="UP001152622">
    <property type="component" value="Chromosome 16"/>
</dbReference>
<protein>
    <submittedName>
        <fullName evidence="2">Uncharacterized protein</fullName>
    </submittedName>
</protein>
<reference evidence="2" key="1">
    <citation type="journal article" date="2023" name="Science">
        <title>Genome structures resolve the early diversification of teleost fishes.</title>
        <authorList>
            <person name="Parey E."/>
            <person name="Louis A."/>
            <person name="Montfort J."/>
            <person name="Bouchez O."/>
            <person name="Roques C."/>
            <person name="Iampietro C."/>
            <person name="Lluch J."/>
            <person name="Castinel A."/>
            <person name="Donnadieu C."/>
            <person name="Desvignes T."/>
            <person name="Floi Bucao C."/>
            <person name="Jouanno E."/>
            <person name="Wen M."/>
            <person name="Mejri S."/>
            <person name="Dirks R."/>
            <person name="Jansen H."/>
            <person name="Henkel C."/>
            <person name="Chen W.J."/>
            <person name="Zahm M."/>
            <person name="Cabau C."/>
            <person name="Klopp C."/>
            <person name="Thompson A.W."/>
            <person name="Robinson-Rechavi M."/>
            <person name="Braasch I."/>
            <person name="Lecointre G."/>
            <person name="Bobe J."/>
            <person name="Postlethwait J.H."/>
            <person name="Berthelot C."/>
            <person name="Roest Crollius H."/>
            <person name="Guiguen Y."/>
        </authorList>
    </citation>
    <scope>NUCLEOTIDE SEQUENCE</scope>
    <source>
        <strain evidence="2">WJC10195</strain>
    </source>
</reference>
<feature type="compositionally biased region" description="Basic and acidic residues" evidence="1">
    <location>
        <begin position="30"/>
        <end position="39"/>
    </location>
</feature>
<dbReference type="AlphaFoldDB" id="A0A9Q1EJW7"/>
<evidence type="ECO:0000256" key="1">
    <source>
        <dbReference type="SAM" id="MobiDB-lite"/>
    </source>
</evidence>
<keyword evidence="3" id="KW-1185">Reference proteome</keyword>
<evidence type="ECO:0000313" key="3">
    <source>
        <dbReference type="Proteomes" id="UP001152622"/>
    </source>
</evidence>
<name>A0A9Q1EJW7_SYNKA</name>
<dbReference type="EMBL" id="JAINUF010000016">
    <property type="protein sequence ID" value="KAJ8340167.1"/>
    <property type="molecule type" value="Genomic_DNA"/>
</dbReference>
<feature type="region of interest" description="Disordered" evidence="1">
    <location>
        <begin position="1"/>
        <end position="56"/>
    </location>
</feature>
<gene>
    <name evidence="2" type="ORF">SKAU_G00348000</name>
</gene>
<organism evidence="2 3">
    <name type="scientific">Synaphobranchus kaupii</name>
    <name type="common">Kaup's arrowtooth eel</name>
    <dbReference type="NCBI Taxonomy" id="118154"/>
    <lineage>
        <taxon>Eukaryota</taxon>
        <taxon>Metazoa</taxon>
        <taxon>Chordata</taxon>
        <taxon>Craniata</taxon>
        <taxon>Vertebrata</taxon>
        <taxon>Euteleostomi</taxon>
        <taxon>Actinopterygii</taxon>
        <taxon>Neopterygii</taxon>
        <taxon>Teleostei</taxon>
        <taxon>Anguilliformes</taxon>
        <taxon>Synaphobranchidae</taxon>
        <taxon>Synaphobranchus</taxon>
    </lineage>
</organism>